<evidence type="ECO:0000259" key="19">
    <source>
        <dbReference type="Pfam" id="PF02931"/>
    </source>
</evidence>
<evidence type="ECO:0000256" key="18">
    <source>
        <dbReference type="RuleBase" id="RU000687"/>
    </source>
</evidence>
<dbReference type="InterPro" id="IPR006201">
    <property type="entry name" value="Neur_channel"/>
</dbReference>
<evidence type="ECO:0000256" key="3">
    <source>
        <dbReference type="ARBA" id="ARBA00022692"/>
    </source>
</evidence>
<keyword evidence="4 18" id="KW-0732">Signal</keyword>
<dbReference type="GO" id="GO:0008068">
    <property type="term" value="F:extracellularly glutamate-gated chloride channel activity"/>
    <property type="evidence" value="ECO:0007669"/>
    <property type="project" value="UniProtKB-ARBA"/>
</dbReference>
<dbReference type="InterPro" id="IPR018000">
    <property type="entry name" value="Neurotransmitter_ion_chnl_CS"/>
</dbReference>
<keyword evidence="22" id="KW-1185">Reference proteome</keyword>
<sequence length="436" mass="50749">MTLFSTLIFFSALLAIRCESRREKEKEILDQILSPERYDARLRPPGLNNSGKLLVLINKVINVSFVDGATVVQVNAFIRTISSIDDLRMQYSVQLTFRQQWQDARLKYETQDARLRFLTLTEPRHIWEPDLFFSNENEGHFHVMMKPNLYYRIFPDGHVLYSRRLSLTLGCPMNFKLFPFDQPICTIRMASYGYTTEDIDFRWKDGDPVQVVRNLQLPKLSLRGIWTDYCTSTTSTGNYSCLKVDLAFKREFFFYLVQTYLPSTMMVILSWASFWFNPSEVQARMLLGLSTLLVLTIQTSMVNASMLQISYVKSIDIWTGGCLTFVFASFLEFVLVNHIRKRKNVKKCEDEIVPNNDDGQNEFSMKPLIDRCDKSLNGKSLMKKHLKNVGCCQSWLWKYSEKSESIDILSRILFPAVFVLFSLIYWISYAVLGNQN</sequence>
<evidence type="ECO:0000256" key="16">
    <source>
        <dbReference type="ARBA" id="ARBA00034104"/>
    </source>
</evidence>
<evidence type="ECO:0000256" key="13">
    <source>
        <dbReference type="ARBA" id="ARBA00023257"/>
    </source>
</evidence>
<evidence type="ECO:0000313" key="22">
    <source>
        <dbReference type="Proteomes" id="UP001329430"/>
    </source>
</evidence>
<evidence type="ECO:0000256" key="4">
    <source>
        <dbReference type="ARBA" id="ARBA00022729"/>
    </source>
</evidence>
<keyword evidence="15 18" id="KW-0407">Ion channel</keyword>
<proteinExistence type="inferred from homology"/>
<name>A0AAN7V6U5_9COLE</name>
<feature type="transmembrane region" description="Helical" evidence="18">
    <location>
        <begin position="412"/>
        <end position="432"/>
    </location>
</feature>
<feature type="transmembrane region" description="Helical" evidence="18">
    <location>
        <begin position="317"/>
        <end position="336"/>
    </location>
</feature>
<keyword evidence="1 18" id="KW-0813">Transport</keyword>
<evidence type="ECO:0000256" key="10">
    <source>
        <dbReference type="ARBA" id="ARBA00023170"/>
    </source>
</evidence>
<dbReference type="InterPro" id="IPR006029">
    <property type="entry name" value="Neurotrans-gated_channel_TM"/>
</dbReference>
<keyword evidence="3 18" id="KW-0812">Transmembrane</keyword>
<evidence type="ECO:0008006" key="23">
    <source>
        <dbReference type="Google" id="ProtNLM"/>
    </source>
</evidence>
<dbReference type="InterPro" id="IPR006202">
    <property type="entry name" value="Neur_chan_lig-bd"/>
</dbReference>
<evidence type="ECO:0000256" key="8">
    <source>
        <dbReference type="ARBA" id="ARBA00023136"/>
    </source>
</evidence>
<keyword evidence="8 18" id="KW-0472">Membrane</keyword>
<feature type="chain" id="PRO_5042666043" description="Glutamate-gated chloride channel" evidence="18">
    <location>
        <begin position="21"/>
        <end position="436"/>
    </location>
</feature>
<dbReference type="Gene3D" id="2.70.170.10">
    <property type="entry name" value="Neurotransmitter-gated ion-channel ligand-binding domain"/>
    <property type="match status" value="1"/>
</dbReference>
<dbReference type="Pfam" id="PF02932">
    <property type="entry name" value="Neur_chan_memb"/>
    <property type="match status" value="1"/>
</dbReference>
<comment type="similarity">
    <text evidence="17">Belongs to the ligand-gated ion channel (TC 1.A.9) family. Glutamate-gated chloride channel (TC 1.A.9.4) subfamily.</text>
</comment>
<keyword evidence="10" id="KW-0675">Receptor</keyword>
<dbReference type="InterPro" id="IPR036719">
    <property type="entry name" value="Neuro-gated_channel_TM_sf"/>
</dbReference>
<keyword evidence="5 18" id="KW-1133">Transmembrane helix</keyword>
<dbReference type="GO" id="GO:0034707">
    <property type="term" value="C:chloride channel complex"/>
    <property type="evidence" value="ECO:0007669"/>
    <property type="project" value="UniProtKB-KW"/>
</dbReference>
<keyword evidence="11" id="KW-0869">Chloride channel</keyword>
<organism evidence="21 22">
    <name type="scientific">Pyrocoelia pectoralis</name>
    <dbReference type="NCBI Taxonomy" id="417401"/>
    <lineage>
        <taxon>Eukaryota</taxon>
        <taxon>Metazoa</taxon>
        <taxon>Ecdysozoa</taxon>
        <taxon>Arthropoda</taxon>
        <taxon>Hexapoda</taxon>
        <taxon>Insecta</taxon>
        <taxon>Pterygota</taxon>
        <taxon>Neoptera</taxon>
        <taxon>Endopterygota</taxon>
        <taxon>Coleoptera</taxon>
        <taxon>Polyphaga</taxon>
        <taxon>Elateriformia</taxon>
        <taxon>Elateroidea</taxon>
        <taxon>Lampyridae</taxon>
        <taxon>Lampyrinae</taxon>
        <taxon>Pyrocoelia</taxon>
    </lineage>
</organism>
<keyword evidence="14" id="KW-1071">Ligand-gated ion channel</keyword>
<dbReference type="FunFam" id="2.70.170.10:FF:000022">
    <property type="entry name" value="glutamate-gated chloride channel isoform X1"/>
    <property type="match status" value="1"/>
</dbReference>
<dbReference type="GO" id="GO:0045211">
    <property type="term" value="C:postsynaptic membrane"/>
    <property type="evidence" value="ECO:0007669"/>
    <property type="project" value="UniProtKB-SubCell"/>
</dbReference>
<evidence type="ECO:0000256" key="5">
    <source>
        <dbReference type="ARBA" id="ARBA00022989"/>
    </source>
</evidence>
<evidence type="ECO:0000256" key="14">
    <source>
        <dbReference type="ARBA" id="ARBA00023286"/>
    </source>
</evidence>
<dbReference type="InterPro" id="IPR006028">
    <property type="entry name" value="GABAA/Glycine_rcpt"/>
</dbReference>
<dbReference type="Gene3D" id="1.20.58.390">
    <property type="entry name" value="Neurotransmitter-gated ion-channel transmembrane domain"/>
    <property type="match status" value="1"/>
</dbReference>
<keyword evidence="2" id="KW-1003">Cell membrane</keyword>
<evidence type="ECO:0000256" key="6">
    <source>
        <dbReference type="ARBA" id="ARBA00023018"/>
    </source>
</evidence>
<dbReference type="PROSITE" id="PS00236">
    <property type="entry name" value="NEUROTR_ION_CHANNEL"/>
    <property type="match status" value="1"/>
</dbReference>
<feature type="signal peptide" evidence="18">
    <location>
        <begin position="1"/>
        <end position="20"/>
    </location>
</feature>
<keyword evidence="9" id="KW-1015">Disulfide bond</keyword>
<gene>
    <name evidence="21" type="ORF">RI129_012694</name>
</gene>
<evidence type="ECO:0000256" key="9">
    <source>
        <dbReference type="ARBA" id="ARBA00023157"/>
    </source>
</evidence>
<accession>A0AAN7V6U5</accession>
<dbReference type="PRINTS" id="PR00252">
    <property type="entry name" value="NRIONCHANNEL"/>
</dbReference>
<evidence type="ECO:0000259" key="20">
    <source>
        <dbReference type="Pfam" id="PF02932"/>
    </source>
</evidence>
<protein>
    <recommendedName>
        <fullName evidence="23">Glutamate-gated chloride channel</fullName>
    </recommendedName>
</protein>
<evidence type="ECO:0000256" key="17">
    <source>
        <dbReference type="ARBA" id="ARBA00061654"/>
    </source>
</evidence>
<dbReference type="SUPFAM" id="SSF63712">
    <property type="entry name" value="Nicotinic receptor ligand binding domain-like"/>
    <property type="match status" value="1"/>
</dbReference>
<feature type="transmembrane region" description="Helical" evidence="18">
    <location>
        <begin position="286"/>
        <end position="311"/>
    </location>
</feature>
<feature type="domain" description="Neurotransmitter-gated ion-channel transmembrane" evidence="20">
    <location>
        <begin position="259"/>
        <end position="346"/>
    </location>
</feature>
<evidence type="ECO:0000256" key="7">
    <source>
        <dbReference type="ARBA" id="ARBA00023065"/>
    </source>
</evidence>
<dbReference type="PANTHER" id="PTHR18945">
    <property type="entry name" value="NEUROTRANSMITTER GATED ION CHANNEL"/>
    <property type="match status" value="1"/>
</dbReference>
<keyword evidence="13" id="KW-0628">Postsynaptic cell membrane</keyword>
<dbReference type="NCBIfam" id="TIGR00860">
    <property type="entry name" value="LIC"/>
    <property type="match status" value="1"/>
</dbReference>
<evidence type="ECO:0000256" key="11">
    <source>
        <dbReference type="ARBA" id="ARBA00023173"/>
    </source>
</evidence>
<dbReference type="EMBL" id="JAVRBK010000010">
    <property type="protein sequence ID" value="KAK5638399.1"/>
    <property type="molecule type" value="Genomic_DNA"/>
</dbReference>
<dbReference type="SUPFAM" id="SSF90112">
    <property type="entry name" value="Neurotransmitter-gated ion-channel transmembrane pore"/>
    <property type="match status" value="1"/>
</dbReference>
<keyword evidence="7 18" id="KW-0406">Ion transport</keyword>
<comment type="subcellular location">
    <subcellularLocation>
        <location evidence="16">Postsynaptic cell membrane</location>
        <topology evidence="16">Multi-pass membrane protein</topology>
    </subcellularLocation>
</comment>
<dbReference type="AlphaFoldDB" id="A0AAN7V6U5"/>
<dbReference type="CDD" id="cd18993">
    <property type="entry name" value="LGIC_ECD_GluCl"/>
    <property type="match status" value="1"/>
</dbReference>
<dbReference type="InterPro" id="IPR038050">
    <property type="entry name" value="Neuro_actylchol_rec"/>
</dbReference>
<dbReference type="Proteomes" id="UP001329430">
    <property type="component" value="Chromosome 10"/>
</dbReference>
<dbReference type="CDD" id="cd19049">
    <property type="entry name" value="LGIC_TM_anion"/>
    <property type="match status" value="1"/>
</dbReference>
<evidence type="ECO:0000256" key="12">
    <source>
        <dbReference type="ARBA" id="ARBA00023214"/>
    </source>
</evidence>
<reference evidence="21 22" key="1">
    <citation type="journal article" date="2024" name="Insects">
        <title>An Improved Chromosome-Level Genome Assembly of the Firefly Pyrocoelia pectoralis.</title>
        <authorList>
            <person name="Fu X."/>
            <person name="Meyer-Rochow V.B."/>
            <person name="Ballantyne L."/>
            <person name="Zhu X."/>
        </authorList>
    </citation>
    <scope>NUCLEOTIDE SEQUENCE [LARGE SCALE GENOMIC DNA]</scope>
    <source>
        <strain evidence="21">XCY_ONT2</strain>
    </source>
</reference>
<evidence type="ECO:0000256" key="15">
    <source>
        <dbReference type="ARBA" id="ARBA00023303"/>
    </source>
</evidence>
<feature type="transmembrane region" description="Helical" evidence="18">
    <location>
        <begin position="252"/>
        <end position="274"/>
    </location>
</feature>
<dbReference type="GO" id="GO:0004888">
    <property type="term" value="F:transmembrane signaling receptor activity"/>
    <property type="evidence" value="ECO:0007669"/>
    <property type="project" value="InterPro"/>
</dbReference>
<dbReference type="Pfam" id="PF02931">
    <property type="entry name" value="Neur_chan_LBD"/>
    <property type="match status" value="1"/>
</dbReference>
<comment type="caution">
    <text evidence="21">The sequence shown here is derived from an EMBL/GenBank/DDBJ whole genome shotgun (WGS) entry which is preliminary data.</text>
</comment>
<keyword evidence="12" id="KW-0868">Chloride</keyword>
<keyword evidence="6" id="KW-0770">Synapse</keyword>
<dbReference type="InterPro" id="IPR036734">
    <property type="entry name" value="Neur_chan_lig-bd_sf"/>
</dbReference>
<evidence type="ECO:0000313" key="21">
    <source>
        <dbReference type="EMBL" id="KAK5638399.1"/>
    </source>
</evidence>
<feature type="domain" description="Neurotransmitter-gated ion-channel ligand-binding" evidence="19">
    <location>
        <begin position="59"/>
        <end position="250"/>
    </location>
</feature>
<dbReference type="PRINTS" id="PR00253">
    <property type="entry name" value="GABAARECEPTR"/>
</dbReference>
<evidence type="ECO:0000256" key="2">
    <source>
        <dbReference type="ARBA" id="ARBA00022475"/>
    </source>
</evidence>
<evidence type="ECO:0000256" key="1">
    <source>
        <dbReference type="ARBA" id="ARBA00022448"/>
    </source>
</evidence>